<proteinExistence type="predicted"/>
<dbReference type="Proteomes" id="UP000050741">
    <property type="component" value="Unassembled WGS sequence"/>
</dbReference>
<accession>A0A183CQZ9</accession>
<reference evidence="1" key="1">
    <citation type="submission" date="2014-05" db="EMBL/GenBank/DDBJ databases">
        <title>The genome and life-stage specific transcriptomes of Globodera pallida elucidate key aspects of plant parasitism by a cyst nematode.</title>
        <authorList>
            <person name="Cotton J.A."/>
            <person name="Lilley C.J."/>
            <person name="Jones L.M."/>
            <person name="Kikuchi T."/>
            <person name="Reid A.J."/>
            <person name="Thorpe P."/>
            <person name="Tsai I.J."/>
            <person name="Beasley H."/>
            <person name="Blok V."/>
            <person name="Cock P.J.A."/>
            <person name="Van den Akker S.E."/>
            <person name="Holroyd N."/>
            <person name="Hunt M."/>
            <person name="Mantelin S."/>
            <person name="Naghra H."/>
            <person name="Pain A."/>
            <person name="Palomares-Rius J.E."/>
            <person name="Zarowiecki M."/>
            <person name="Berriman M."/>
            <person name="Jones J.T."/>
            <person name="Urwin P.E."/>
        </authorList>
    </citation>
    <scope>NUCLEOTIDE SEQUENCE [LARGE SCALE GENOMIC DNA]</scope>
    <source>
        <strain evidence="1">Lindley</strain>
    </source>
</reference>
<evidence type="ECO:0000313" key="2">
    <source>
        <dbReference type="WBParaSite" id="GPLIN_001530700"/>
    </source>
</evidence>
<sequence>GLSPEFPADDNAAASSDQAVAKWLLTLREDGLPKMLECNFLFCRNERLKRSFRDASEPVNFIIRLRSFAGIELFELKNNLTGERLTLQQIDNLFLVRCPIRREEAKWAKWEQEAIAWNFDNQWNQIDINFKDADIGDGQENETVANCRFRL</sequence>
<dbReference type="AlphaFoldDB" id="A0A183CQZ9"/>
<keyword evidence="1" id="KW-1185">Reference proteome</keyword>
<reference evidence="2" key="2">
    <citation type="submission" date="2016-06" db="UniProtKB">
        <authorList>
            <consortium name="WormBaseParasite"/>
        </authorList>
    </citation>
    <scope>IDENTIFICATION</scope>
</reference>
<organism evidence="1 2">
    <name type="scientific">Globodera pallida</name>
    <name type="common">Potato cyst nematode worm</name>
    <name type="synonym">Heterodera pallida</name>
    <dbReference type="NCBI Taxonomy" id="36090"/>
    <lineage>
        <taxon>Eukaryota</taxon>
        <taxon>Metazoa</taxon>
        <taxon>Ecdysozoa</taxon>
        <taxon>Nematoda</taxon>
        <taxon>Chromadorea</taxon>
        <taxon>Rhabditida</taxon>
        <taxon>Tylenchina</taxon>
        <taxon>Tylenchomorpha</taxon>
        <taxon>Tylenchoidea</taxon>
        <taxon>Heteroderidae</taxon>
        <taxon>Heteroderinae</taxon>
        <taxon>Globodera</taxon>
    </lineage>
</organism>
<protein>
    <submittedName>
        <fullName evidence="2">PH domain-containing protein</fullName>
    </submittedName>
</protein>
<name>A0A183CQZ9_GLOPA</name>
<dbReference type="WBParaSite" id="GPLIN_001530700">
    <property type="protein sequence ID" value="GPLIN_001530700"/>
    <property type="gene ID" value="GPLIN_001530700"/>
</dbReference>
<evidence type="ECO:0000313" key="1">
    <source>
        <dbReference type="Proteomes" id="UP000050741"/>
    </source>
</evidence>